<gene>
    <name evidence="1" type="ORF">BDZ94DRAFT_878651</name>
</gene>
<dbReference type="OrthoDB" id="2840428at2759"/>
<proteinExistence type="predicted"/>
<evidence type="ECO:0000313" key="1">
    <source>
        <dbReference type="EMBL" id="KAF9460700.1"/>
    </source>
</evidence>
<organism evidence="1 2">
    <name type="scientific">Collybia nuda</name>
    <dbReference type="NCBI Taxonomy" id="64659"/>
    <lineage>
        <taxon>Eukaryota</taxon>
        <taxon>Fungi</taxon>
        <taxon>Dikarya</taxon>
        <taxon>Basidiomycota</taxon>
        <taxon>Agaricomycotina</taxon>
        <taxon>Agaricomycetes</taxon>
        <taxon>Agaricomycetidae</taxon>
        <taxon>Agaricales</taxon>
        <taxon>Tricholomatineae</taxon>
        <taxon>Clitocybaceae</taxon>
        <taxon>Collybia</taxon>
    </lineage>
</organism>
<evidence type="ECO:0000313" key="2">
    <source>
        <dbReference type="Proteomes" id="UP000807353"/>
    </source>
</evidence>
<comment type="caution">
    <text evidence="1">The sequence shown here is derived from an EMBL/GenBank/DDBJ whole genome shotgun (WGS) entry which is preliminary data.</text>
</comment>
<protein>
    <submittedName>
        <fullName evidence="1">Uncharacterized protein</fullName>
    </submittedName>
</protein>
<reference evidence="1" key="1">
    <citation type="submission" date="2020-11" db="EMBL/GenBank/DDBJ databases">
        <authorList>
            <consortium name="DOE Joint Genome Institute"/>
            <person name="Ahrendt S."/>
            <person name="Riley R."/>
            <person name="Andreopoulos W."/>
            <person name="Labutti K."/>
            <person name="Pangilinan J."/>
            <person name="Ruiz-Duenas F.J."/>
            <person name="Barrasa J.M."/>
            <person name="Sanchez-Garcia M."/>
            <person name="Camarero S."/>
            <person name="Miyauchi S."/>
            <person name="Serrano A."/>
            <person name="Linde D."/>
            <person name="Babiker R."/>
            <person name="Drula E."/>
            <person name="Ayuso-Fernandez I."/>
            <person name="Pacheco R."/>
            <person name="Padilla G."/>
            <person name="Ferreira P."/>
            <person name="Barriuso J."/>
            <person name="Kellner H."/>
            <person name="Castanera R."/>
            <person name="Alfaro M."/>
            <person name="Ramirez L."/>
            <person name="Pisabarro A.G."/>
            <person name="Kuo A."/>
            <person name="Tritt A."/>
            <person name="Lipzen A."/>
            <person name="He G."/>
            <person name="Yan M."/>
            <person name="Ng V."/>
            <person name="Cullen D."/>
            <person name="Martin F."/>
            <person name="Rosso M.-N."/>
            <person name="Henrissat B."/>
            <person name="Hibbett D."/>
            <person name="Martinez A.T."/>
            <person name="Grigoriev I.V."/>
        </authorList>
    </citation>
    <scope>NUCLEOTIDE SEQUENCE</scope>
    <source>
        <strain evidence="1">CBS 247.69</strain>
    </source>
</reference>
<name>A0A9P5Y3V4_9AGAR</name>
<sequence length="85" mass="9836">MCQLDTEGTHYACGHYVITRKLEKHDCNNKYCTQSKLHPPDCRSCPNCARYVGPDLKETTTCESRSWCPQCDYWYNGPGAKQRRS</sequence>
<keyword evidence="2" id="KW-1185">Reference proteome</keyword>
<accession>A0A9P5Y3V4</accession>
<dbReference type="Proteomes" id="UP000807353">
    <property type="component" value="Unassembled WGS sequence"/>
</dbReference>
<dbReference type="EMBL" id="MU150294">
    <property type="protein sequence ID" value="KAF9460700.1"/>
    <property type="molecule type" value="Genomic_DNA"/>
</dbReference>
<dbReference type="AlphaFoldDB" id="A0A9P5Y3V4"/>